<evidence type="ECO:0000256" key="1">
    <source>
        <dbReference type="ARBA" id="ARBA00004123"/>
    </source>
</evidence>
<dbReference type="InterPro" id="IPR004827">
    <property type="entry name" value="bZIP"/>
</dbReference>
<dbReference type="PROSITE" id="PS50217">
    <property type="entry name" value="BZIP"/>
    <property type="match status" value="1"/>
</dbReference>
<evidence type="ECO:0000313" key="5">
    <source>
        <dbReference type="EMBL" id="KAF2432782.1"/>
    </source>
</evidence>
<feature type="compositionally biased region" description="Polar residues" evidence="3">
    <location>
        <begin position="248"/>
        <end position="258"/>
    </location>
</feature>
<dbReference type="SMART" id="SM00338">
    <property type="entry name" value="BRLZ"/>
    <property type="match status" value="1"/>
</dbReference>
<feature type="region of interest" description="Disordered" evidence="3">
    <location>
        <begin position="64"/>
        <end position="106"/>
    </location>
</feature>
<dbReference type="InterPro" id="IPR046347">
    <property type="entry name" value="bZIP_sf"/>
</dbReference>
<feature type="compositionally biased region" description="Polar residues" evidence="3">
    <location>
        <begin position="70"/>
        <end position="83"/>
    </location>
</feature>
<dbReference type="InterPro" id="IPR050936">
    <property type="entry name" value="AP-1-like"/>
</dbReference>
<organism evidence="5 6">
    <name type="scientific">Tothia fuscella</name>
    <dbReference type="NCBI Taxonomy" id="1048955"/>
    <lineage>
        <taxon>Eukaryota</taxon>
        <taxon>Fungi</taxon>
        <taxon>Dikarya</taxon>
        <taxon>Ascomycota</taxon>
        <taxon>Pezizomycotina</taxon>
        <taxon>Dothideomycetes</taxon>
        <taxon>Pleosporomycetidae</taxon>
        <taxon>Venturiales</taxon>
        <taxon>Cylindrosympodiaceae</taxon>
        <taxon>Tothia</taxon>
    </lineage>
</organism>
<dbReference type="SUPFAM" id="SSF57959">
    <property type="entry name" value="Leucine zipper domain"/>
    <property type="match status" value="1"/>
</dbReference>
<dbReference type="Gene3D" id="1.20.5.170">
    <property type="match status" value="1"/>
</dbReference>
<dbReference type="Proteomes" id="UP000800235">
    <property type="component" value="Unassembled WGS sequence"/>
</dbReference>
<dbReference type="OrthoDB" id="3938937at2759"/>
<feature type="compositionally biased region" description="Polar residues" evidence="3">
    <location>
        <begin position="32"/>
        <end position="43"/>
    </location>
</feature>
<evidence type="ECO:0000256" key="2">
    <source>
        <dbReference type="ARBA" id="ARBA00023242"/>
    </source>
</evidence>
<dbReference type="GO" id="GO:0000976">
    <property type="term" value="F:transcription cis-regulatory region binding"/>
    <property type="evidence" value="ECO:0007669"/>
    <property type="project" value="InterPro"/>
</dbReference>
<reference evidence="5" key="1">
    <citation type="journal article" date="2020" name="Stud. Mycol.">
        <title>101 Dothideomycetes genomes: a test case for predicting lifestyles and emergence of pathogens.</title>
        <authorList>
            <person name="Haridas S."/>
            <person name="Albert R."/>
            <person name="Binder M."/>
            <person name="Bloem J."/>
            <person name="Labutti K."/>
            <person name="Salamov A."/>
            <person name="Andreopoulos B."/>
            <person name="Baker S."/>
            <person name="Barry K."/>
            <person name="Bills G."/>
            <person name="Bluhm B."/>
            <person name="Cannon C."/>
            <person name="Castanera R."/>
            <person name="Culley D."/>
            <person name="Daum C."/>
            <person name="Ezra D."/>
            <person name="Gonzalez J."/>
            <person name="Henrissat B."/>
            <person name="Kuo A."/>
            <person name="Liang C."/>
            <person name="Lipzen A."/>
            <person name="Lutzoni F."/>
            <person name="Magnuson J."/>
            <person name="Mondo S."/>
            <person name="Nolan M."/>
            <person name="Ohm R."/>
            <person name="Pangilinan J."/>
            <person name="Park H.-J."/>
            <person name="Ramirez L."/>
            <person name="Alfaro M."/>
            <person name="Sun H."/>
            <person name="Tritt A."/>
            <person name="Yoshinaga Y."/>
            <person name="Zwiers L.-H."/>
            <person name="Turgeon B."/>
            <person name="Goodwin S."/>
            <person name="Spatafora J."/>
            <person name="Crous P."/>
            <person name="Grigoriev I."/>
        </authorList>
    </citation>
    <scope>NUCLEOTIDE SEQUENCE</scope>
    <source>
        <strain evidence="5">CBS 130266</strain>
    </source>
</reference>
<name>A0A9P4NW95_9PEZI</name>
<feature type="compositionally biased region" description="Low complexity" evidence="3">
    <location>
        <begin position="16"/>
        <end position="31"/>
    </location>
</feature>
<keyword evidence="6" id="KW-1185">Reference proteome</keyword>
<dbReference type="EMBL" id="MU007024">
    <property type="protein sequence ID" value="KAF2432782.1"/>
    <property type="molecule type" value="Genomic_DNA"/>
</dbReference>
<feature type="compositionally biased region" description="Acidic residues" evidence="3">
    <location>
        <begin position="233"/>
        <end position="247"/>
    </location>
</feature>
<comment type="caution">
    <text evidence="5">The sequence shown here is derived from an EMBL/GenBank/DDBJ whole genome shotgun (WGS) entry which is preliminary data.</text>
</comment>
<evidence type="ECO:0000259" key="4">
    <source>
        <dbReference type="PROSITE" id="PS50217"/>
    </source>
</evidence>
<dbReference type="AlphaFoldDB" id="A0A9P4NW95"/>
<dbReference type="PANTHER" id="PTHR40621:SF6">
    <property type="entry name" value="AP-1-LIKE TRANSCRIPTION FACTOR YAP1-RELATED"/>
    <property type="match status" value="1"/>
</dbReference>
<dbReference type="GO" id="GO:0001228">
    <property type="term" value="F:DNA-binding transcription activator activity, RNA polymerase II-specific"/>
    <property type="evidence" value="ECO:0007669"/>
    <property type="project" value="TreeGrafter"/>
</dbReference>
<dbReference type="CDD" id="cd14688">
    <property type="entry name" value="bZIP_YAP"/>
    <property type="match status" value="1"/>
</dbReference>
<comment type="subcellular location">
    <subcellularLocation>
        <location evidence="1">Nucleus</location>
    </subcellularLocation>
</comment>
<evidence type="ECO:0000313" key="6">
    <source>
        <dbReference type="Proteomes" id="UP000800235"/>
    </source>
</evidence>
<dbReference type="PROSITE" id="PS00036">
    <property type="entry name" value="BZIP_BASIC"/>
    <property type="match status" value="1"/>
</dbReference>
<gene>
    <name evidence="5" type="ORF">EJ08DRAFT_732197</name>
</gene>
<feature type="region of interest" description="Disordered" evidence="3">
    <location>
        <begin position="201"/>
        <end position="258"/>
    </location>
</feature>
<sequence>MKTMSQGNWSGHYAQYSHPPASPYTSTTSSAQGNSQSGYGQAQATYDQNYSNQQQQTWQTSAYPVDDTGTAVSGQSRSHSHSPTAGGGTGGTSERRREQNRLAQRALRQRRETHIRELENQVLQRSLQTRHLATENTQLHSQLYSVAQENDALRTQQIQGQASAHAWTQQQHAGAPTYNTSYAPAYSGGASGQYGGYTSYPSHSTSDPTHAASWGWNNTLNQSHIDPSHAWTGEEEDEDDDDSDDDQGQTTSGHSQWR</sequence>
<dbReference type="GO" id="GO:0090575">
    <property type="term" value="C:RNA polymerase II transcription regulator complex"/>
    <property type="evidence" value="ECO:0007669"/>
    <property type="project" value="TreeGrafter"/>
</dbReference>
<dbReference type="PANTHER" id="PTHR40621">
    <property type="entry name" value="TRANSCRIPTION FACTOR KAPC-RELATED"/>
    <property type="match status" value="1"/>
</dbReference>
<proteinExistence type="predicted"/>
<feature type="domain" description="BZIP" evidence="4">
    <location>
        <begin position="94"/>
        <end position="153"/>
    </location>
</feature>
<feature type="compositionally biased region" description="Polar residues" evidence="3">
    <location>
        <begin position="215"/>
        <end position="225"/>
    </location>
</feature>
<accession>A0A9P4NW95</accession>
<evidence type="ECO:0000256" key="3">
    <source>
        <dbReference type="SAM" id="MobiDB-lite"/>
    </source>
</evidence>
<protein>
    <recommendedName>
        <fullName evidence="4">BZIP domain-containing protein</fullName>
    </recommendedName>
</protein>
<feature type="region of interest" description="Disordered" evidence="3">
    <location>
        <begin position="1"/>
        <end position="43"/>
    </location>
</feature>
<keyword evidence="2" id="KW-0539">Nucleus</keyword>